<organism evidence="1 2">
    <name type="scientific">Trapa natans</name>
    <name type="common">Water chestnut</name>
    <dbReference type="NCBI Taxonomy" id="22666"/>
    <lineage>
        <taxon>Eukaryota</taxon>
        <taxon>Viridiplantae</taxon>
        <taxon>Streptophyta</taxon>
        <taxon>Embryophyta</taxon>
        <taxon>Tracheophyta</taxon>
        <taxon>Spermatophyta</taxon>
        <taxon>Magnoliopsida</taxon>
        <taxon>eudicotyledons</taxon>
        <taxon>Gunneridae</taxon>
        <taxon>Pentapetalae</taxon>
        <taxon>rosids</taxon>
        <taxon>malvids</taxon>
        <taxon>Myrtales</taxon>
        <taxon>Lythraceae</taxon>
        <taxon>Trapa</taxon>
    </lineage>
</organism>
<proteinExistence type="predicted"/>
<comment type="caution">
    <text evidence="1">The sequence shown here is derived from an EMBL/GenBank/DDBJ whole genome shotgun (WGS) entry which is preliminary data.</text>
</comment>
<name>A0AAN7R0Q2_TRANT</name>
<protein>
    <submittedName>
        <fullName evidence="1">Uncharacterized protein</fullName>
    </submittedName>
</protein>
<gene>
    <name evidence="1" type="ORF">SAY86_011367</name>
</gene>
<dbReference type="Proteomes" id="UP001346149">
    <property type="component" value="Unassembled WGS sequence"/>
</dbReference>
<evidence type="ECO:0000313" key="2">
    <source>
        <dbReference type="Proteomes" id="UP001346149"/>
    </source>
</evidence>
<dbReference type="AlphaFoldDB" id="A0AAN7R0Q2"/>
<keyword evidence="2" id="KW-1185">Reference proteome</keyword>
<accession>A0AAN7R0Q2</accession>
<sequence length="147" mass="15396">MEISSLQYVVCTFTSSYCSIPATTSDPDRRRFSSVVRHFVHQRLHRVSCHLFFSATVIVRKTWPTPAALAVAATAEAPPPLTAAGAVLLLLTTASPSAPDTPPSTTSASGLLAAGTRVLLAVAGWTAGPTTSTIQVLQHAVHSPFTA</sequence>
<reference evidence="1 2" key="1">
    <citation type="journal article" date="2023" name="Hortic Res">
        <title>Pangenome of water caltrop reveals structural variations and asymmetric subgenome divergence after allopolyploidization.</title>
        <authorList>
            <person name="Zhang X."/>
            <person name="Chen Y."/>
            <person name="Wang L."/>
            <person name="Yuan Y."/>
            <person name="Fang M."/>
            <person name="Shi L."/>
            <person name="Lu R."/>
            <person name="Comes H.P."/>
            <person name="Ma Y."/>
            <person name="Chen Y."/>
            <person name="Huang G."/>
            <person name="Zhou Y."/>
            <person name="Zheng Z."/>
            <person name="Qiu Y."/>
        </authorList>
    </citation>
    <scope>NUCLEOTIDE SEQUENCE [LARGE SCALE GENOMIC DNA]</scope>
    <source>
        <strain evidence="1">F231</strain>
    </source>
</reference>
<evidence type="ECO:0000313" key="1">
    <source>
        <dbReference type="EMBL" id="KAK4787534.1"/>
    </source>
</evidence>
<dbReference type="EMBL" id="JAXQNO010000012">
    <property type="protein sequence ID" value="KAK4787534.1"/>
    <property type="molecule type" value="Genomic_DNA"/>
</dbReference>